<feature type="active site" description="Charge relay system" evidence="5">
    <location>
        <position position="480"/>
    </location>
</feature>
<feature type="region of interest" description="Disordered" evidence="6">
    <location>
        <begin position="193"/>
        <end position="224"/>
    </location>
</feature>
<dbReference type="GO" id="GO:0004252">
    <property type="term" value="F:serine-type endopeptidase activity"/>
    <property type="evidence" value="ECO:0007669"/>
    <property type="project" value="UniProtKB-UniRule"/>
</dbReference>
<evidence type="ECO:0000256" key="5">
    <source>
        <dbReference type="PROSITE-ProRule" id="PRU01240"/>
    </source>
</evidence>
<proteinExistence type="inferred from homology"/>
<feature type="active site" description="Charge relay system" evidence="5">
    <location>
        <position position="449"/>
    </location>
</feature>
<dbReference type="PANTHER" id="PTHR43806:SF11">
    <property type="entry name" value="CEREVISIN-RELATED"/>
    <property type="match status" value="1"/>
</dbReference>
<dbReference type="InterPro" id="IPR050131">
    <property type="entry name" value="Peptidase_S8_subtilisin-like"/>
</dbReference>
<evidence type="ECO:0000256" key="2">
    <source>
        <dbReference type="ARBA" id="ARBA00022670"/>
    </source>
</evidence>
<feature type="domain" description="Peptidase S8/S53" evidence="7">
    <location>
        <begin position="440"/>
        <end position="683"/>
    </location>
</feature>
<evidence type="ECO:0000259" key="7">
    <source>
        <dbReference type="Pfam" id="PF00082"/>
    </source>
</evidence>
<evidence type="ECO:0000256" key="4">
    <source>
        <dbReference type="ARBA" id="ARBA00022825"/>
    </source>
</evidence>
<evidence type="ECO:0000256" key="6">
    <source>
        <dbReference type="SAM" id="MobiDB-lite"/>
    </source>
</evidence>
<evidence type="ECO:0000313" key="9">
    <source>
        <dbReference type="Proteomes" id="UP000033187"/>
    </source>
</evidence>
<dbReference type="EC" id="3.4.21.62" evidence="8"/>
<dbReference type="PANTHER" id="PTHR43806">
    <property type="entry name" value="PEPTIDASE S8"/>
    <property type="match status" value="1"/>
</dbReference>
<dbReference type="CDD" id="cd05561">
    <property type="entry name" value="Peptidases_S8_4"/>
    <property type="match status" value="1"/>
</dbReference>
<feature type="active site" description="Charge relay system" evidence="5">
    <location>
        <position position="635"/>
    </location>
</feature>
<dbReference type="Gene3D" id="3.40.50.200">
    <property type="entry name" value="Peptidase S8/S53 domain"/>
    <property type="match status" value="1"/>
</dbReference>
<keyword evidence="3 5" id="KW-0378">Hydrolase</keyword>
<keyword evidence="2 5" id="KW-0645">Protease</keyword>
<dbReference type="PROSITE" id="PS00137">
    <property type="entry name" value="SUBTILASE_HIS"/>
    <property type="match status" value="1"/>
</dbReference>
<dbReference type="InterPro" id="IPR000209">
    <property type="entry name" value="Peptidase_S8/S53_dom"/>
</dbReference>
<gene>
    <name evidence="8" type="ORF">YBN1229_v1_3663</name>
</gene>
<protein>
    <submittedName>
        <fullName evidence="8">Putative Subtilisin</fullName>
        <ecNumber evidence="8">3.4.21.62</ecNumber>
    </submittedName>
</protein>
<keyword evidence="9" id="KW-1185">Reference proteome</keyword>
<dbReference type="SUPFAM" id="SSF52743">
    <property type="entry name" value="Subtilisin-like"/>
    <property type="match status" value="1"/>
</dbReference>
<dbReference type="OrthoDB" id="5405281at2"/>
<feature type="region of interest" description="Disordered" evidence="6">
    <location>
        <begin position="322"/>
        <end position="415"/>
    </location>
</feature>
<reference evidence="9" key="1">
    <citation type="submission" date="2015-02" db="EMBL/GenBank/DDBJ databases">
        <authorList>
            <person name="Chooi Y.-H."/>
        </authorList>
    </citation>
    <scope>NUCLEOTIDE SEQUENCE [LARGE SCALE GENOMIC DNA]</scope>
    <source>
        <strain evidence="9">strain Y</strain>
    </source>
</reference>
<accession>A0A0D6JKP3</accession>
<dbReference type="GO" id="GO:0006508">
    <property type="term" value="P:proteolysis"/>
    <property type="evidence" value="ECO:0007669"/>
    <property type="project" value="UniProtKB-KW"/>
</dbReference>
<dbReference type="EMBL" id="LN829119">
    <property type="protein sequence ID" value="CPR22230.1"/>
    <property type="molecule type" value="Genomic_DNA"/>
</dbReference>
<evidence type="ECO:0000256" key="3">
    <source>
        <dbReference type="ARBA" id="ARBA00022801"/>
    </source>
</evidence>
<name>A0A0D6JKP3_9HYPH</name>
<dbReference type="AlphaFoldDB" id="A0A0D6JKP3"/>
<dbReference type="InterPro" id="IPR022398">
    <property type="entry name" value="Peptidase_S8_His-AS"/>
</dbReference>
<sequence length="701" mass="75120">MTRTPTIQSTRSKAWEYIPMIVGAFFTALGSISLSDPAFSQSFNSNKRFPNISNHIQKHIPGPNINRQRLTTPQRLNRPNRARRLDLERRRRGATPKLIVPGANTNRLDPAETLRRRLNDRDGRDTRPGNRDRGRGSGSGSDAGRSVICRRGVIRYGHCYCLAGAVRRRVSGNVYTCVTRPLIQPQVLVIPDLDRDRPSGSDRIDVHRPKVSGGSGSGNGGNIQKVALPPLPAPNPGPGPEFPAELFDAPHVPDEVIVFLSRDLTDNDVNSLASDYGLNPVESTMIELTGQRLQRMTITNGRDVAEVTGDIASDPRVISAQPNLLYRMRNPKPIDGSPGQNDQNENAPDPGDGSKEDPTLPDKTPGNKAEAPPLPQRPNAIEPEPAIAESHSNPAASDKTDTKYNVASGAPPSNGAATTDELQYALSKISAPAANHLASGRDTLVAVIDTGIEETHPELEGAVADRFDAIGDRKGAKPDHGTAIAGIVSAHKTVRGVAPDARLLDVRAFYVDEKSKEVEASSFILAKSVDWAFTQGARIFNMSFTGPHDPTLEELTTEGYKKGAIFIAAAGNDGPKAAPAYPAAYRSVIAITATDQADRIYADANRGSYITAAAPGVDILVLAPEQSMNFLSGTSMAAAHTSGLAALLYQRNPAISPDRIRSILSRTAHDLGPEGYDEEYGAGRIDAAAALQEATRSSRSD</sequence>
<feature type="region of interest" description="Disordered" evidence="6">
    <location>
        <begin position="86"/>
        <end position="144"/>
    </location>
</feature>
<dbReference type="InterPro" id="IPR036852">
    <property type="entry name" value="Peptidase_S8/S53_dom_sf"/>
</dbReference>
<dbReference type="InterPro" id="IPR023827">
    <property type="entry name" value="Peptidase_S8_Asp-AS"/>
</dbReference>
<dbReference type="InterPro" id="IPR015500">
    <property type="entry name" value="Peptidase_S8_subtilisin-rel"/>
</dbReference>
<organism evidence="8 9">
    <name type="scientific">Candidatus Filomicrobium marinum</name>
    <dbReference type="NCBI Taxonomy" id="1608628"/>
    <lineage>
        <taxon>Bacteria</taxon>
        <taxon>Pseudomonadati</taxon>
        <taxon>Pseudomonadota</taxon>
        <taxon>Alphaproteobacteria</taxon>
        <taxon>Hyphomicrobiales</taxon>
        <taxon>Hyphomicrobiaceae</taxon>
        <taxon>Filomicrobium</taxon>
    </lineage>
</organism>
<dbReference type="KEGG" id="fil:BN1229_v1_3669"/>
<dbReference type="Proteomes" id="UP000033187">
    <property type="component" value="Chromosome 1"/>
</dbReference>
<dbReference type="PROSITE" id="PS00136">
    <property type="entry name" value="SUBTILASE_ASP"/>
    <property type="match status" value="1"/>
</dbReference>
<dbReference type="PROSITE" id="PS51892">
    <property type="entry name" value="SUBTILASE"/>
    <property type="match status" value="1"/>
</dbReference>
<dbReference type="KEGG" id="fiy:BN1229_v1_3663"/>
<keyword evidence="4 5" id="KW-0720">Serine protease</keyword>
<feature type="compositionally biased region" description="Basic and acidic residues" evidence="6">
    <location>
        <begin position="193"/>
        <end position="208"/>
    </location>
</feature>
<comment type="similarity">
    <text evidence="1 5">Belongs to the peptidase S8 family.</text>
</comment>
<dbReference type="Pfam" id="PF00082">
    <property type="entry name" value="Peptidase_S8"/>
    <property type="match status" value="1"/>
</dbReference>
<evidence type="ECO:0000256" key="1">
    <source>
        <dbReference type="ARBA" id="ARBA00011073"/>
    </source>
</evidence>
<evidence type="ECO:0000313" key="8">
    <source>
        <dbReference type="EMBL" id="CPR22230.1"/>
    </source>
</evidence>
<feature type="compositionally biased region" description="Basic and acidic residues" evidence="6">
    <location>
        <begin position="109"/>
        <end position="135"/>
    </location>
</feature>
<dbReference type="PRINTS" id="PR00723">
    <property type="entry name" value="SUBTILISIN"/>
</dbReference>